<reference evidence="1" key="1">
    <citation type="submission" date="2017-03" db="EMBL/GenBank/DDBJ databases">
        <title>The mitochondrial genome of the carnivorous plant Utricularia reniformis (Lentibulariaceae): structure, comparative analysis and evolutionary landmarks.</title>
        <authorList>
            <person name="Silva S.R."/>
            <person name="Alvarenga D.O."/>
            <person name="Michael T.P."/>
            <person name="Miranda V.F.O."/>
            <person name="Varani A.M."/>
        </authorList>
    </citation>
    <scope>NUCLEOTIDE SEQUENCE</scope>
</reference>
<keyword evidence="1" id="KW-0496">Mitochondrion</keyword>
<gene>
    <name evidence="1" type="ORF">AEK19_MT1428</name>
</gene>
<evidence type="ECO:0000313" key="1">
    <source>
        <dbReference type="EMBL" id="ART31621.1"/>
    </source>
</evidence>
<geneLocation type="mitochondrion" evidence="1"/>
<name>A0A1Y0B2J5_9LAMI</name>
<proteinExistence type="predicted"/>
<accession>A0A1Y0B2J5</accession>
<sequence length="56" mass="6362">MPSHGIHSISLPFHSQLVSPHQYRKRTELKSGGGWFEDSAFFPSGTLPRQLLRSRV</sequence>
<dbReference type="AlphaFoldDB" id="A0A1Y0B2J5"/>
<dbReference type="EMBL" id="KY774314">
    <property type="protein sequence ID" value="ART31621.1"/>
    <property type="molecule type" value="Genomic_DNA"/>
</dbReference>
<protein>
    <submittedName>
        <fullName evidence="1">Uncharacterized protein</fullName>
    </submittedName>
</protein>
<organism evidence="1">
    <name type="scientific">Utricularia reniformis</name>
    <dbReference type="NCBI Taxonomy" id="192314"/>
    <lineage>
        <taxon>Eukaryota</taxon>
        <taxon>Viridiplantae</taxon>
        <taxon>Streptophyta</taxon>
        <taxon>Embryophyta</taxon>
        <taxon>Tracheophyta</taxon>
        <taxon>Spermatophyta</taxon>
        <taxon>Magnoliopsida</taxon>
        <taxon>eudicotyledons</taxon>
        <taxon>Gunneridae</taxon>
        <taxon>Pentapetalae</taxon>
        <taxon>asterids</taxon>
        <taxon>lamiids</taxon>
        <taxon>Lamiales</taxon>
        <taxon>Lentibulariaceae</taxon>
        <taxon>Utricularia</taxon>
    </lineage>
</organism>